<dbReference type="Proteomes" id="UP000287651">
    <property type="component" value="Unassembled WGS sequence"/>
</dbReference>
<comment type="caution">
    <text evidence="1">The sequence shown here is derived from an EMBL/GenBank/DDBJ whole genome shotgun (WGS) entry which is preliminary data.</text>
</comment>
<dbReference type="AlphaFoldDB" id="A0A426YHX6"/>
<protein>
    <submittedName>
        <fullName evidence="1">Uncharacterized protein</fullName>
    </submittedName>
</protein>
<accession>A0A426YHX6</accession>
<evidence type="ECO:0000313" key="2">
    <source>
        <dbReference type="Proteomes" id="UP000287651"/>
    </source>
</evidence>
<dbReference type="EMBL" id="AMZH03012274">
    <property type="protein sequence ID" value="RRT51338.1"/>
    <property type="molecule type" value="Genomic_DNA"/>
</dbReference>
<reference evidence="1 2" key="1">
    <citation type="journal article" date="2014" name="Agronomy (Basel)">
        <title>A Draft Genome Sequence for Ensete ventricosum, the Drought-Tolerant Tree Against Hunger.</title>
        <authorList>
            <person name="Harrison J."/>
            <person name="Moore K.A."/>
            <person name="Paszkiewicz K."/>
            <person name="Jones T."/>
            <person name="Grant M."/>
            <person name="Ambacheew D."/>
            <person name="Muzemil S."/>
            <person name="Studholme D.J."/>
        </authorList>
    </citation>
    <scope>NUCLEOTIDE SEQUENCE [LARGE SCALE GENOMIC DNA]</scope>
</reference>
<name>A0A426YHX6_ENSVE</name>
<sequence length="74" mass="8676">YHKLANPSRSIFTDMERQCYQHNVGNEPIMVRHQPCLFLSMLKVACLVLNLDLEISDWIKAPRTHCFIYNPVCI</sequence>
<gene>
    <name evidence="1" type="ORF">B296_00022743</name>
</gene>
<organism evidence="1 2">
    <name type="scientific">Ensete ventricosum</name>
    <name type="common">Abyssinian banana</name>
    <name type="synonym">Musa ensete</name>
    <dbReference type="NCBI Taxonomy" id="4639"/>
    <lineage>
        <taxon>Eukaryota</taxon>
        <taxon>Viridiplantae</taxon>
        <taxon>Streptophyta</taxon>
        <taxon>Embryophyta</taxon>
        <taxon>Tracheophyta</taxon>
        <taxon>Spermatophyta</taxon>
        <taxon>Magnoliopsida</taxon>
        <taxon>Liliopsida</taxon>
        <taxon>Zingiberales</taxon>
        <taxon>Musaceae</taxon>
        <taxon>Ensete</taxon>
    </lineage>
</organism>
<feature type="non-terminal residue" evidence="1">
    <location>
        <position position="1"/>
    </location>
</feature>
<evidence type="ECO:0000313" key="1">
    <source>
        <dbReference type="EMBL" id="RRT51338.1"/>
    </source>
</evidence>
<proteinExistence type="predicted"/>